<dbReference type="GO" id="GO:0005509">
    <property type="term" value="F:calcium ion binding"/>
    <property type="evidence" value="ECO:0007669"/>
    <property type="project" value="InterPro"/>
</dbReference>
<comment type="caution">
    <text evidence="14">Lacks conserved residue(s) required for the propagation of feature annotation.</text>
</comment>
<feature type="domain" description="Laminin G" evidence="16">
    <location>
        <begin position="472"/>
        <end position="656"/>
    </location>
</feature>
<feature type="disulfide bond" evidence="14">
    <location>
        <begin position="885"/>
        <end position="894"/>
    </location>
</feature>
<dbReference type="InterPro" id="IPR000742">
    <property type="entry name" value="EGF"/>
</dbReference>
<dbReference type="Proteomes" id="UP000694620">
    <property type="component" value="Chromosome 10"/>
</dbReference>
<dbReference type="FunFam" id="2.10.25.10:FF:000039">
    <property type="entry name" value="Crumbs cell polarity complex component 1"/>
    <property type="match status" value="1"/>
</dbReference>
<feature type="disulfide bond" evidence="14">
    <location>
        <begin position="125"/>
        <end position="134"/>
    </location>
</feature>
<dbReference type="GO" id="GO:0032991">
    <property type="term" value="C:protein-containing complex"/>
    <property type="evidence" value="ECO:0007669"/>
    <property type="project" value="UniProtKB-ARBA"/>
</dbReference>
<feature type="disulfide bond" evidence="14">
    <location>
        <begin position="374"/>
        <end position="383"/>
    </location>
</feature>
<keyword evidence="19" id="KW-1185">Reference proteome</keyword>
<dbReference type="InterPro" id="IPR051022">
    <property type="entry name" value="Notch_Cell-Fate_Det"/>
</dbReference>
<dbReference type="InterPro" id="IPR009030">
    <property type="entry name" value="Growth_fac_rcpt_cys_sf"/>
</dbReference>
<dbReference type="Gene3D" id="2.10.25.10">
    <property type="entry name" value="Laminin"/>
    <property type="match status" value="17"/>
</dbReference>
<keyword evidence="9 15" id="KW-0472">Membrane</keyword>
<dbReference type="PROSITE" id="PS00022">
    <property type="entry name" value="EGF_1"/>
    <property type="match status" value="14"/>
</dbReference>
<evidence type="ECO:0000313" key="19">
    <source>
        <dbReference type="Proteomes" id="UP000694620"/>
    </source>
</evidence>
<feature type="disulfide bond" evidence="14">
    <location>
        <begin position="201"/>
        <end position="210"/>
    </location>
</feature>
<comment type="similarity">
    <text evidence="13">Belongs to the Crumbs protein family.</text>
</comment>
<dbReference type="SMART" id="SM00181">
    <property type="entry name" value="EGF"/>
    <property type="match status" value="18"/>
</dbReference>
<feature type="domain" description="EGF-like" evidence="17">
    <location>
        <begin position="1269"/>
        <end position="1305"/>
    </location>
</feature>
<keyword evidence="4 14" id="KW-0245">EGF-like domain</keyword>
<reference evidence="18" key="3">
    <citation type="submission" date="2025-09" db="UniProtKB">
        <authorList>
            <consortium name="Ensembl"/>
        </authorList>
    </citation>
    <scope>IDENTIFICATION</scope>
</reference>
<dbReference type="FunFam" id="2.10.25.10:FF:000208">
    <property type="entry name" value="Crumbs 2, cell polarity complex component"/>
    <property type="match status" value="1"/>
</dbReference>
<dbReference type="PANTHER" id="PTHR24049">
    <property type="entry name" value="CRUMBS FAMILY MEMBER"/>
    <property type="match status" value="1"/>
</dbReference>
<evidence type="ECO:0000256" key="14">
    <source>
        <dbReference type="PROSITE-ProRule" id="PRU00076"/>
    </source>
</evidence>
<dbReference type="Pfam" id="PF12661">
    <property type="entry name" value="hEGF"/>
    <property type="match status" value="4"/>
</dbReference>
<feature type="domain" description="EGF-like" evidence="17">
    <location>
        <begin position="94"/>
        <end position="135"/>
    </location>
</feature>
<evidence type="ECO:0000256" key="12">
    <source>
        <dbReference type="ARBA" id="ARBA00023273"/>
    </source>
</evidence>
<feature type="transmembrane region" description="Helical" evidence="15">
    <location>
        <begin position="1312"/>
        <end position="1338"/>
    </location>
</feature>
<organism evidence="18 19">
    <name type="scientific">Erpetoichthys calabaricus</name>
    <name type="common">Rope fish</name>
    <name type="synonym">Calamoichthys calabaricus</name>
    <dbReference type="NCBI Taxonomy" id="27687"/>
    <lineage>
        <taxon>Eukaryota</taxon>
        <taxon>Metazoa</taxon>
        <taxon>Chordata</taxon>
        <taxon>Craniata</taxon>
        <taxon>Vertebrata</taxon>
        <taxon>Euteleostomi</taxon>
        <taxon>Actinopterygii</taxon>
        <taxon>Polypteriformes</taxon>
        <taxon>Polypteridae</taxon>
        <taxon>Erpetoichthys</taxon>
    </lineage>
</organism>
<dbReference type="GO" id="GO:0030855">
    <property type="term" value="P:epithelial cell differentiation"/>
    <property type="evidence" value="ECO:0007669"/>
    <property type="project" value="UniProtKB-ARBA"/>
</dbReference>
<dbReference type="FunFam" id="2.60.120.200:FF:000055">
    <property type="entry name" value="Crumbs cell polarity complex component 1"/>
    <property type="match status" value="1"/>
</dbReference>
<dbReference type="GO" id="GO:0009653">
    <property type="term" value="P:anatomical structure morphogenesis"/>
    <property type="evidence" value="ECO:0007669"/>
    <property type="project" value="UniProtKB-ARBA"/>
</dbReference>
<feature type="disulfide bond" evidence="14">
    <location>
        <begin position="1295"/>
        <end position="1304"/>
    </location>
</feature>
<dbReference type="InterPro" id="IPR013032">
    <property type="entry name" value="EGF-like_CS"/>
</dbReference>
<dbReference type="Pfam" id="PF00008">
    <property type="entry name" value="EGF"/>
    <property type="match status" value="7"/>
</dbReference>
<dbReference type="SUPFAM" id="SSF57196">
    <property type="entry name" value="EGF/Laminin"/>
    <property type="match status" value="12"/>
</dbReference>
<evidence type="ECO:0000256" key="15">
    <source>
        <dbReference type="SAM" id="Phobius"/>
    </source>
</evidence>
<dbReference type="GeneTree" id="ENSGT00940000155152"/>
<evidence type="ECO:0000313" key="18">
    <source>
        <dbReference type="Ensembl" id="ENSECRP00000018051.1"/>
    </source>
</evidence>
<dbReference type="CDD" id="cd00110">
    <property type="entry name" value="LamG"/>
    <property type="match status" value="3"/>
</dbReference>
<accession>A0A8C4SJB3</accession>
<evidence type="ECO:0000256" key="13">
    <source>
        <dbReference type="ARBA" id="ARBA00060989"/>
    </source>
</evidence>
<feature type="disulfide bond" evidence="14">
    <location>
        <begin position="1137"/>
        <end position="1146"/>
    </location>
</feature>
<keyword evidence="6" id="KW-0732">Signal</keyword>
<feature type="disulfide bond" evidence="14">
    <location>
        <begin position="1212"/>
        <end position="1221"/>
    </location>
</feature>
<dbReference type="SUPFAM" id="SSF57184">
    <property type="entry name" value="Growth factor receptor domain"/>
    <property type="match status" value="1"/>
</dbReference>
<dbReference type="InterPro" id="IPR018097">
    <property type="entry name" value="EGF_Ca-bd_CS"/>
</dbReference>
<keyword evidence="5 15" id="KW-0812">Transmembrane</keyword>
<evidence type="ECO:0000256" key="3">
    <source>
        <dbReference type="ARBA" id="ARBA00022475"/>
    </source>
</evidence>
<evidence type="ECO:0000256" key="7">
    <source>
        <dbReference type="ARBA" id="ARBA00022737"/>
    </source>
</evidence>
<dbReference type="FunFam" id="2.10.25.10:FF:000348">
    <property type="entry name" value="Crumbs 1, cell polarity complex component"/>
    <property type="match status" value="1"/>
</dbReference>
<dbReference type="GO" id="GO:0042995">
    <property type="term" value="C:cell projection"/>
    <property type="evidence" value="ECO:0007669"/>
    <property type="project" value="UniProtKB-SubCell"/>
</dbReference>
<feature type="domain" description="EGF-like" evidence="17">
    <location>
        <begin position="859"/>
        <end position="895"/>
    </location>
</feature>
<feature type="domain" description="EGF-like" evidence="17">
    <location>
        <begin position="14"/>
        <end position="53"/>
    </location>
</feature>
<dbReference type="InterPro" id="IPR013320">
    <property type="entry name" value="ConA-like_dom_sf"/>
</dbReference>
<dbReference type="InterPro" id="IPR001881">
    <property type="entry name" value="EGF-like_Ca-bd_dom"/>
</dbReference>
<dbReference type="FunFam" id="2.10.25.10:FF:000006">
    <property type="entry name" value="Versican core protein-like isoform 1"/>
    <property type="match status" value="1"/>
</dbReference>
<dbReference type="FunFam" id="2.60.120.200:FF:000081">
    <property type="entry name" value="Crumbs 1, cell polarity complex component"/>
    <property type="match status" value="1"/>
</dbReference>
<feature type="disulfide bond" evidence="14">
    <location>
        <begin position="163"/>
        <end position="172"/>
    </location>
</feature>
<dbReference type="SMART" id="SM00179">
    <property type="entry name" value="EGF_CA"/>
    <property type="match status" value="15"/>
</dbReference>
<feature type="disulfide bond" evidence="14">
    <location>
        <begin position="316"/>
        <end position="325"/>
    </location>
</feature>
<dbReference type="GO" id="GO:0060218">
    <property type="term" value="P:hematopoietic stem cell differentiation"/>
    <property type="evidence" value="ECO:0007669"/>
    <property type="project" value="UniProtKB-ARBA"/>
</dbReference>
<evidence type="ECO:0000256" key="4">
    <source>
        <dbReference type="ARBA" id="ARBA00022536"/>
    </source>
</evidence>
<dbReference type="PROSITE" id="PS50025">
    <property type="entry name" value="LAM_G_DOMAIN"/>
    <property type="match status" value="3"/>
</dbReference>
<reference evidence="18" key="2">
    <citation type="submission" date="2025-08" db="UniProtKB">
        <authorList>
            <consortium name="Ensembl"/>
        </authorList>
    </citation>
    <scope>IDENTIFICATION</scope>
</reference>
<feature type="domain" description="EGF-like" evidence="17">
    <location>
        <begin position="54"/>
        <end position="92"/>
    </location>
</feature>
<dbReference type="SMART" id="SM00282">
    <property type="entry name" value="LamG"/>
    <property type="match status" value="3"/>
</dbReference>
<dbReference type="GO" id="GO:0007157">
    <property type="term" value="P:heterophilic cell-cell adhesion via plasma membrane cell adhesion molecules"/>
    <property type="evidence" value="ECO:0007669"/>
    <property type="project" value="TreeGrafter"/>
</dbReference>
<feature type="domain" description="EGF-like" evidence="17">
    <location>
        <begin position="290"/>
        <end position="326"/>
    </location>
</feature>
<dbReference type="PRINTS" id="PR00010">
    <property type="entry name" value="EGFBLOOD"/>
</dbReference>
<proteinExistence type="inferred from homology"/>
<evidence type="ECO:0000256" key="11">
    <source>
        <dbReference type="ARBA" id="ARBA00023180"/>
    </source>
</evidence>
<protein>
    <submittedName>
        <fullName evidence="18">Crumbs cell polarity complex component 1</fullName>
    </submittedName>
</protein>
<keyword evidence="11" id="KW-0325">Glycoprotein</keyword>
<dbReference type="GO" id="GO:0016324">
    <property type="term" value="C:apical plasma membrane"/>
    <property type="evidence" value="ECO:0007669"/>
    <property type="project" value="UniProtKB-SubCell"/>
</dbReference>
<dbReference type="PROSITE" id="PS00010">
    <property type="entry name" value="ASX_HYDROXYL"/>
    <property type="match status" value="11"/>
</dbReference>
<dbReference type="GO" id="GO:0045597">
    <property type="term" value="P:positive regulation of cell differentiation"/>
    <property type="evidence" value="ECO:0007669"/>
    <property type="project" value="UniProtKB-ARBA"/>
</dbReference>
<dbReference type="PROSITE" id="PS01186">
    <property type="entry name" value="EGF_2"/>
    <property type="match status" value="11"/>
</dbReference>
<dbReference type="PANTHER" id="PTHR24049:SF1">
    <property type="entry name" value="PROTEIN CRUMBS HOMOLOG 1"/>
    <property type="match status" value="1"/>
</dbReference>
<evidence type="ECO:0000256" key="8">
    <source>
        <dbReference type="ARBA" id="ARBA00022989"/>
    </source>
</evidence>
<dbReference type="FunFam" id="2.10.25.10:FF:000143">
    <property type="entry name" value="Protein crumbs 1"/>
    <property type="match status" value="1"/>
</dbReference>
<feature type="disulfide bond" evidence="14">
    <location>
        <begin position="1174"/>
        <end position="1183"/>
    </location>
</feature>
<keyword evidence="12" id="KW-0966">Cell projection</keyword>
<feature type="domain" description="EGF-like" evidence="17">
    <location>
        <begin position="1232"/>
        <end position="1267"/>
    </location>
</feature>
<evidence type="ECO:0000259" key="17">
    <source>
        <dbReference type="PROSITE" id="PS50026"/>
    </source>
</evidence>
<dbReference type="InterPro" id="IPR000152">
    <property type="entry name" value="EGF-type_Asp/Asn_hydroxyl_site"/>
</dbReference>
<reference evidence="18" key="1">
    <citation type="submission" date="2021-06" db="EMBL/GenBank/DDBJ databases">
        <authorList>
            <consortium name="Wellcome Sanger Institute Data Sharing"/>
        </authorList>
    </citation>
    <scope>NUCLEOTIDE SEQUENCE [LARGE SCALE GENOMIC DNA]</scope>
</reference>
<feature type="domain" description="EGF-like" evidence="17">
    <location>
        <begin position="386"/>
        <end position="428"/>
    </location>
</feature>
<keyword evidence="8 15" id="KW-1133">Transmembrane helix</keyword>
<dbReference type="PROSITE" id="PS50026">
    <property type="entry name" value="EGF_3"/>
    <property type="match status" value="18"/>
</dbReference>
<dbReference type="GO" id="GO:0048731">
    <property type="term" value="P:system development"/>
    <property type="evidence" value="ECO:0007669"/>
    <property type="project" value="UniProtKB-ARBA"/>
</dbReference>
<evidence type="ECO:0000256" key="6">
    <source>
        <dbReference type="ARBA" id="ARBA00022729"/>
    </source>
</evidence>
<dbReference type="Gene3D" id="2.60.120.200">
    <property type="match status" value="3"/>
</dbReference>
<dbReference type="Ensembl" id="ENSECRT00000018414.1">
    <property type="protein sequence ID" value="ENSECRP00000018051.1"/>
    <property type="gene ID" value="ENSECRG00000012057.1"/>
</dbReference>
<feature type="disulfide bond" evidence="14">
    <location>
        <begin position="684"/>
        <end position="693"/>
    </location>
</feature>
<keyword evidence="10 14" id="KW-1015">Disulfide bond</keyword>
<feature type="domain" description="EGF-like" evidence="17">
    <location>
        <begin position="213"/>
        <end position="249"/>
    </location>
</feature>
<dbReference type="GO" id="GO:0005911">
    <property type="term" value="C:cell-cell junction"/>
    <property type="evidence" value="ECO:0007669"/>
    <property type="project" value="UniProtKB-ARBA"/>
</dbReference>
<dbReference type="FunFam" id="2.10.25.10:FF:000472">
    <property type="entry name" value="Uncharacterized protein, isoform A"/>
    <property type="match status" value="1"/>
</dbReference>
<dbReference type="InterPro" id="IPR049883">
    <property type="entry name" value="NOTCH1_EGF-like"/>
</dbReference>
<feature type="domain" description="EGF-like" evidence="17">
    <location>
        <begin position="430"/>
        <end position="470"/>
    </location>
</feature>
<feature type="disulfide bond" evidence="14">
    <location>
        <begin position="1257"/>
        <end position="1266"/>
    </location>
</feature>
<evidence type="ECO:0000259" key="16">
    <source>
        <dbReference type="PROSITE" id="PS50025"/>
    </source>
</evidence>
<name>A0A8C4SJB3_ERPCA</name>
<dbReference type="FunFam" id="2.10.25.10:FF:000123">
    <property type="entry name" value="Crumbs homolog 1 (Drosophila)"/>
    <property type="match status" value="2"/>
</dbReference>
<sequence length="1374" mass="151144">EALSQTSCVFCTEGISSCLSHPCQNNATCQDVKPDFHCQCSSISVAKKIKPCTPHNLCRSDSCNRNATCITLGNPTNLRCRCESGNQEELCKTHILQCAEDLCDSGVNCQVLSNQDVVPNYRCICQDGYEGEHCETNVNECASNPCHNGAVCRDTVNGYSCYCVPGFQGKHCEIEVNECISRPCQNGATCLNKIGNYVCMCMPGYTGRNCESETDECWSSPCQNGASCQDHLNGFSCTCAAGFQGDLCEIDIDECRSQPCQNGGQCIDGINGYSCICTSRWYSGPHCEIFIAPCEVQPCLNNGTCEERGVDYMCNCWPGFTGRDCEMDINECSSNPCSTEGTCIELSWKEYYGIAPELPANFEYRNAVGYICRCHQGYTGTFCQEDINECSTSPCHNGGSCENTKGSFACHCPQTFKDGLVFGGPTCQDVLIGCDSHGCQNGGTCIPLLRNNQHEYRCACVNGYSGSMCHLSTTFSFEASGYIHVGRPVEDKEVLSNITLSFRTVLPNALLCYQGDKDVFIKLELLSGTLHLTVQIKNELSSVLELPPHNMNDGEWHSVNMVLGGRTATVAILDSSCVNGCTEEIAVDSHIGDVSLGFHNIFIGGLMVNQSNSITINGLHAKPYFIGCFQDVYVDSQLIIPSNLSQESVLNLTLGCSTKDRCLSDPCNMRGRCVNLWQSYHCECYRPYEGPNCLQEYAVARFGSDSLPSFAQFTIDNSPGENVTISMFIRTRQLSGLLLVIQNQTYQYLKIWLENGKVKIQVNQLDTLAGGSFLNDGIFHLLSVKMDQTKMELFQLMEQQSLHISDFQIRAGDTVYVGGLPEDIHVSQHGGYFKGCIQDLRINSNRLEALMHVTQGCPGDNICMTNPCQNGGVCYSIWDDFTCSCPSSTSGQRCEDVRWCELMPCPSEAICLSFGRGFECIANATFTSDSHPLIYRGNGKIQRNLTNVTFSFRTRKSWATLLYAEGGPSFIRISIQDSLLVFELRSNNSVSTTTLKSSTSVNDVKWHMVTLSMVEDRLLHSNWQMSIDGKINTISRSESTGNLNFLREDTDIFMGGTGPDSHGDLVGCLSTVSIGGIPLPYLTSADIHITKPQQEQFVKVSTHTVIAGCSGEAVCASNPCRNGGTCEDLFNLFNCTCPGGWTGLMCDINIDECESNPCVHGNCSDKILSYECICIPGYTGRNCELEINECLNHRCKNGATCIDGINRYSCLCPRNSTGPFCEYPKLPSSFCENDKRNYTCYNGGNCTKVSSEWKCVCLLGFQGDWCEVDIDECASNPCLNEGHCRNMINKYQCFCGVNFAGNNCEVDLTSDLLLSICLVSVALLLVLFLAVTAVIIAMNRRATQGTYSPSRQEKEGSRVEMWNMVQPPPMERLI</sequence>
<dbReference type="Pfam" id="PF02210">
    <property type="entry name" value="Laminin_G_2"/>
    <property type="match status" value="3"/>
</dbReference>
<feature type="domain" description="EGF-like" evidence="17">
    <location>
        <begin position="1111"/>
        <end position="1147"/>
    </location>
</feature>
<dbReference type="FunFam" id="2.10.25.10:FF:000012">
    <property type="entry name" value="Delta-like protein"/>
    <property type="match status" value="1"/>
</dbReference>
<gene>
    <name evidence="18" type="primary">CRB1</name>
    <name evidence="18" type="synonym">crb1</name>
</gene>
<keyword evidence="3" id="KW-1003">Cell membrane</keyword>
<feature type="domain" description="Laminin G" evidence="16">
    <location>
        <begin position="697"/>
        <end position="857"/>
    </location>
</feature>
<dbReference type="SUPFAM" id="SSF49899">
    <property type="entry name" value="Concanavalin A-like lectins/glucanases"/>
    <property type="match status" value="3"/>
</dbReference>
<dbReference type="Pfam" id="PF07645">
    <property type="entry name" value="EGF_CA"/>
    <property type="match status" value="2"/>
</dbReference>
<feature type="disulfide bond" evidence="14">
    <location>
        <begin position="460"/>
        <end position="469"/>
    </location>
</feature>
<feature type="disulfide bond" evidence="14">
    <location>
        <begin position="63"/>
        <end position="80"/>
    </location>
</feature>
<comment type="subcellular location">
    <subcellularLocation>
        <location evidence="1">Apical cell membrane</location>
        <topology evidence="1">Single-pass type I membrane protein</topology>
    </subcellularLocation>
    <subcellularLocation>
        <location evidence="2">Cell projection</location>
    </subcellularLocation>
</comment>
<feature type="domain" description="EGF-like" evidence="17">
    <location>
        <begin position="137"/>
        <end position="173"/>
    </location>
</feature>
<feature type="domain" description="EGF-like" evidence="17">
    <location>
        <begin position="1186"/>
        <end position="1222"/>
    </location>
</feature>
<dbReference type="FunFam" id="2.10.25.10:FF:000575">
    <property type="entry name" value="Crumbs, isoform C"/>
    <property type="match status" value="1"/>
</dbReference>
<dbReference type="GO" id="GO:1901222">
    <property type="term" value="P:regulation of non-canonical NF-kappaB signal transduction"/>
    <property type="evidence" value="ECO:0007669"/>
    <property type="project" value="UniProtKB-ARBA"/>
</dbReference>
<evidence type="ECO:0000256" key="10">
    <source>
        <dbReference type="ARBA" id="ARBA00023157"/>
    </source>
</evidence>
<feature type="domain" description="Laminin G" evidence="16">
    <location>
        <begin position="923"/>
        <end position="1109"/>
    </location>
</feature>
<dbReference type="GO" id="GO:0045197">
    <property type="term" value="P:establishment or maintenance of epithelial cell apical/basal polarity"/>
    <property type="evidence" value="ECO:0007669"/>
    <property type="project" value="TreeGrafter"/>
</dbReference>
<feature type="domain" description="EGF-like" evidence="17">
    <location>
        <begin position="1149"/>
        <end position="1184"/>
    </location>
</feature>
<dbReference type="InterPro" id="IPR001791">
    <property type="entry name" value="Laminin_G"/>
</dbReference>
<feature type="domain" description="EGF-like" evidence="17">
    <location>
        <begin position="175"/>
        <end position="211"/>
    </location>
</feature>
<evidence type="ECO:0000256" key="9">
    <source>
        <dbReference type="ARBA" id="ARBA00023136"/>
    </source>
</evidence>
<evidence type="ECO:0000256" key="5">
    <source>
        <dbReference type="ARBA" id="ARBA00022692"/>
    </source>
</evidence>
<evidence type="ECO:0000256" key="2">
    <source>
        <dbReference type="ARBA" id="ARBA00004316"/>
    </source>
</evidence>
<feature type="disulfide bond" evidence="14">
    <location>
        <begin position="1153"/>
        <end position="1163"/>
    </location>
</feature>
<evidence type="ECO:0000256" key="1">
    <source>
        <dbReference type="ARBA" id="ARBA00004247"/>
    </source>
</evidence>
<keyword evidence="7" id="KW-0677">Repeat</keyword>
<dbReference type="FunFam" id="2.10.25.10:FF:000279">
    <property type="entry name" value="Neurogenic locus notch 1"/>
    <property type="match status" value="1"/>
</dbReference>
<dbReference type="CDD" id="cd00054">
    <property type="entry name" value="EGF_CA"/>
    <property type="match status" value="11"/>
</dbReference>
<dbReference type="PROSITE" id="PS01187">
    <property type="entry name" value="EGF_CA"/>
    <property type="match status" value="5"/>
</dbReference>
<feature type="domain" description="EGF-like" evidence="17">
    <location>
        <begin position="251"/>
        <end position="288"/>
    </location>
</feature>
<feature type="domain" description="EGF-like" evidence="17">
    <location>
        <begin position="658"/>
        <end position="694"/>
    </location>
</feature>
<feature type="domain" description="EGF-like" evidence="17">
    <location>
        <begin position="328"/>
        <end position="384"/>
    </location>
</feature>
<feature type="disulfide bond" evidence="14">
    <location>
        <begin position="82"/>
        <end position="91"/>
    </location>
</feature>
<feature type="disulfide bond" evidence="14">
    <location>
        <begin position="239"/>
        <end position="248"/>
    </location>
</feature>